<protein>
    <recommendedName>
        <fullName evidence="1">Reverse transcriptase domain-containing protein</fullName>
    </recommendedName>
</protein>
<feature type="domain" description="Reverse transcriptase" evidence="1">
    <location>
        <begin position="1"/>
        <end position="195"/>
    </location>
</feature>
<sequence length="277" mass="32275">MCTFMALETIEYYKSNNSNVHVLLLDASKAFDRVNYIELFNKLLDRGMCPLTVRLLLNMYTKEKLQVKWNNNISHKFNVINGVYQEDVLSPLLFSVYIEELLEKLKRNGIGCFLGHHYVGALGYADDIMLLCSSVSGLKKMIKISEEYAEEHCILFNGKKSKYLVFGNYKYNPTLKVNNEVVPRSEIAPHLGHMLHTDSTTDELTEHAVRVFNKSYYGFISKFDSCNTTAENKLFHQYCCYMYGSQLWNMTFLKVRVLYTQWRKAHRQVLSVPYMTL</sequence>
<comment type="caution">
    <text evidence="2">The sequence shown here is derived from an EMBL/GenBank/DDBJ whole genome shotgun (WGS) entry which is preliminary data.</text>
</comment>
<evidence type="ECO:0000313" key="3">
    <source>
        <dbReference type="Proteomes" id="UP001497623"/>
    </source>
</evidence>
<dbReference type="AlphaFoldDB" id="A0AAV2QVN2"/>
<keyword evidence="3" id="KW-1185">Reference proteome</keyword>
<dbReference type="PROSITE" id="PS50878">
    <property type="entry name" value="RT_POL"/>
    <property type="match status" value="1"/>
</dbReference>
<dbReference type="Pfam" id="PF00078">
    <property type="entry name" value="RVT_1"/>
    <property type="match status" value="1"/>
</dbReference>
<proteinExistence type="predicted"/>
<organism evidence="2 3">
    <name type="scientific">Meganyctiphanes norvegica</name>
    <name type="common">Northern krill</name>
    <name type="synonym">Thysanopoda norvegica</name>
    <dbReference type="NCBI Taxonomy" id="48144"/>
    <lineage>
        <taxon>Eukaryota</taxon>
        <taxon>Metazoa</taxon>
        <taxon>Ecdysozoa</taxon>
        <taxon>Arthropoda</taxon>
        <taxon>Crustacea</taxon>
        <taxon>Multicrustacea</taxon>
        <taxon>Malacostraca</taxon>
        <taxon>Eumalacostraca</taxon>
        <taxon>Eucarida</taxon>
        <taxon>Euphausiacea</taxon>
        <taxon>Euphausiidae</taxon>
        <taxon>Meganyctiphanes</taxon>
    </lineage>
</organism>
<reference evidence="2 3" key="1">
    <citation type="submission" date="2024-05" db="EMBL/GenBank/DDBJ databases">
        <authorList>
            <person name="Wallberg A."/>
        </authorList>
    </citation>
    <scope>NUCLEOTIDE SEQUENCE [LARGE SCALE GENOMIC DNA]</scope>
</reference>
<name>A0AAV2QVN2_MEGNR</name>
<gene>
    <name evidence="2" type="ORF">MNOR_LOCUS17367</name>
</gene>
<dbReference type="EMBL" id="CAXKWB010011912">
    <property type="protein sequence ID" value="CAL4102696.1"/>
    <property type="molecule type" value="Genomic_DNA"/>
</dbReference>
<accession>A0AAV2QVN2</accession>
<dbReference type="PANTHER" id="PTHR47027:SF20">
    <property type="entry name" value="REVERSE TRANSCRIPTASE-LIKE PROTEIN WITH RNA-DIRECTED DNA POLYMERASE DOMAIN"/>
    <property type="match status" value="1"/>
</dbReference>
<dbReference type="Proteomes" id="UP001497623">
    <property type="component" value="Unassembled WGS sequence"/>
</dbReference>
<evidence type="ECO:0000313" key="2">
    <source>
        <dbReference type="EMBL" id="CAL4102696.1"/>
    </source>
</evidence>
<dbReference type="PANTHER" id="PTHR47027">
    <property type="entry name" value="REVERSE TRANSCRIPTASE DOMAIN-CONTAINING PROTEIN"/>
    <property type="match status" value="1"/>
</dbReference>
<dbReference type="InterPro" id="IPR000477">
    <property type="entry name" value="RT_dom"/>
</dbReference>
<evidence type="ECO:0000259" key="1">
    <source>
        <dbReference type="PROSITE" id="PS50878"/>
    </source>
</evidence>